<dbReference type="EMBL" id="CP051177">
    <property type="protein sequence ID" value="QKX49561.1"/>
    <property type="molecule type" value="Genomic_DNA"/>
</dbReference>
<feature type="region of interest" description="Disordered" evidence="1">
    <location>
        <begin position="49"/>
        <end position="170"/>
    </location>
</feature>
<evidence type="ECO:0000313" key="2">
    <source>
        <dbReference type="EMBL" id="QKX49561.1"/>
    </source>
</evidence>
<reference evidence="3" key="2">
    <citation type="submission" date="2020-06" db="EMBL/GenBank/DDBJ databases">
        <title>Isolation of Planomicrobium glaciei.</title>
        <authorList>
            <person name="Malisova L."/>
            <person name="Safrankova R."/>
            <person name="Jakubu V."/>
            <person name="Spanelova P."/>
        </authorList>
    </citation>
    <scope>NUCLEOTIDE SEQUENCE [LARGE SCALE GENOMIC DNA]</scope>
    <source>
        <strain evidence="3">NRL-ATB46093</strain>
    </source>
</reference>
<proteinExistence type="predicted"/>
<feature type="compositionally biased region" description="Acidic residues" evidence="1">
    <location>
        <begin position="60"/>
        <end position="75"/>
    </location>
</feature>
<accession>A0A7H8Q7R7</accession>
<feature type="compositionally biased region" description="Low complexity" evidence="1">
    <location>
        <begin position="88"/>
        <end position="106"/>
    </location>
</feature>
<dbReference type="RefSeq" id="WP_176294024.1">
    <property type="nucleotide sequence ID" value="NZ_CP051177.1"/>
</dbReference>
<gene>
    <name evidence="2" type="ORF">HF394_02610</name>
</gene>
<dbReference type="AlphaFoldDB" id="A0A7H8Q7R7"/>
<feature type="compositionally biased region" description="Basic and acidic residues" evidence="1">
    <location>
        <begin position="49"/>
        <end position="59"/>
    </location>
</feature>
<evidence type="ECO:0000313" key="3">
    <source>
        <dbReference type="Proteomes" id="UP000509222"/>
    </source>
</evidence>
<sequence length="284" mass="30541">MKKYWKQITLGLTVVLLAVAGYLVYAFEFKDYETADKEVDKVTEEKIEVDLPDDSKLVVDEEGNVTEEKDEDKEEDKETDKEADKTEGATASTDASATASNNNSGSVKTVAAATTNSQTAGASTNGNSSNGKSDSNNGKASNGNNGNNGSNNGNNNGGNKGNNGSNNGTDRVTVSEIKARYETSLTRLEDTANDRIDGLVNVAKKEYQADSSPNYAYYYNKYTGAASKLEGQMDAAFYGVIGVMKRDLKANGLAESHVKSVINEYENTKKQRRNALMKKAAGLK</sequence>
<name>A0A7H8Q7R7_9BACL</name>
<dbReference type="Proteomes" id="UP000509222">
    <property type="component" value="Chromosome"/>
</dbReference>
<evidence type="ECO:0000256" key="1">
    <source>
        <dbReference type="SAM" id="MobiDB-lite"/>
    </source>
</evidence>
<feature type="compositionally biased region" description="Basic and acidic residues" evidence="1">
    <location>
        <begin position="76"/>
        <end position="87"/>
    </location>
</feature>
<feature type="compositionally biased region" description="Low complexity" evidence="1">
    <location>
        <begin position="119"/>
        <end position="154"/>
    </location>
</feature>
<reference evidence="2 3" key="1">
    <citation type="submission" date="2020-04" db="EMBL/GenBank/DDBJ databases">
        <authorList>
            <person name="Pajer P."/>
            <person name="Broz P."/>
        </authorList>
    </citation>
    <scope>NUCLEOTIDE SEQUENCE [LARGE SCALE GENOMIC DNA]</scope>
    <source>
        <strain evidence="3">NRL-ATB46093</strain>
    </source>
</reference>
<organism evidence="2 3">
    <name type="scientific">Planococcus glaciei</name>
    <dbReference type="NCBI Taxonomy" id="459472"/>
    <lineage>
        <taxon>Bacteria</taxon>
        <taxon>Bacillati</taxon>
        <taxon>Bacillota</taxon>
        <taxon>Bacilli</taxon>
        <taxon>Bacillales</taxon>
        <taxon>Caryophanaceae</taxon>
        <taxon>Planococcus</taxon>
    </lineage>
</organism>
<protein>
    <submittedName>
        <fullName evidence="2">Uncharacterized protein</fullName>
    </submittedName>
</protein>
<keyword evidence="3" id="KW-1185">Reference proteome</keyword>